<organism evidence="1 2">
    <name type="scientific">Myodes glareolus</name>
    <name type="common">Bank vole</name>
    <name type="synonym">Clethrionomys glareolus</name>
    <dbReference type="NCBI Taxonomy" id="447135"/>
    <lineage>
        <taxon>Eukaryota</taxon>
        <taxon>Metazoa</taxon>
        <taxon>Chordata</taxon>
        <taxon>Craniata</taxon>
        <taxon>Vertebrata</taxon>
        <taxon>Euteleostomi</taxon>
        <taxon>Mammalia</taxon>
        <taxon>Eutheria</taxon>
        <taxon>Euarchontoglires</taxon>
        <taxon>Glires</taxon>
        <taxon>Rodentia</taxon>
        <taxon>Myomorpha</taxon>
        <taxon>Muroidea</taxon>
        <taxon>Cricetidae</taxon>
        <taxon>Arvicolinae</taxon>
        <taxon>Myodes</taxon>
    </lineage>
</organism>
<dbReference type="AlphaFoldDB" id="A0AAW0H421"/>
<reference evidence="1 2" key="1">
    <citation type="journal article" date="2023" name="bioRxiv">
        <title>Conserved and derived expression patterns and positive selection on dental genes reveal complex evolutionary context of ever-growing rodent molars.</title>
        <authorList>
            <person name="Calamari Z.T."/>
            <person name="Song A."/>
            <person name="Cohen E."/>
            <person name="Akter M."/>
            <person name="Roy R.D."/>
            <person name="Hallikas O."/>
            <person name="Christensen M.M."/>
            <person name="Li P."/>
            <person name="Marangoni P."/>
            <person name="Jernvall J."/>
            <person name="Klein O.D."/>
        </authorList>
    </citation>
    <scope>NUCLEOTIDE SEQUENCE [LARGE SCALE GENOMIC DNA]</scope>
    <source>
        <strain evidence="1">V071</strain>
    </source>
</reference>
<proteinExistence type="predicted"/>
<name>A0AAW0H421_MYOGA</name>
<comment type="caution">
    <text evidence="1">The sequence shown here is derived from an EMBL/GenBank/DDBJ whole genome shotgun (WGS) entry which is preliminary data.</text>
</comment>
<evidence type="ECO:0000313" key="1">
    <source>
        <dbReference type="EMBL" id="KAK7795957.1"/>
    </source>
</evidence>
<protein>
    <submittedName>
        <fullName evidence="1">Uncharacterized protein</fullName>
    </submittedName>
</protein>
<evidence type="ECO:0000313" key="2">
    <source>
        <dbReference type="Proteomes" id="UP001488838"/>
    </source>
</evidence>
<sequence length="83" mass="9336">KRKTALENSQAAATDRHCATFGVHEEDHILGNSLRDVTMKKTRKITFNLLIQMQGILPTGEVFQRSLVQREAMTLRQPCAGQV</sequence>
<gene>
    <name evidence="1" type="ORF">U0070_003907</name>
</gene>
<dbReference type="EMBL" id="JBBHLL010001560">
    <property type="protein sequence ID" value="KAK7795957.1"/>
    <property type="molecule type" value="Genomic_DNA"/>
</dbReference>
<accession>A0AAW0H421</accession>
<feature type="non-terminal residue" evidence="1">
    <location>
        <position position="1"/>
    </location>
</feature>
<keyword evidence="2" id="KW-1185">Reference proteome</keyword>
<dbReference type="Proteomes" id="UP001488838">
    <property type="component" value="Unassembled WGS sequence"/>
</dbReference>